<reference evidence="3" key="1">
    <citation type="submission" date="2019-12" db="EMBL/GenBank/DDBJ databases">
        <authorList>
            <person name="Scholes J."/>
        </authorList>
    </citation>
    <scope>NUCLEOTIDE SEQUENCE</scope>
</reference>
<dbReference type="AlphaFoldDB" id="A0A9N7MWC5"/>
<dbReference type="Proteomes" id="UP001153555">
    <property type="component" value="Unassembled WGS sequence"/>
</dbReference>
<evidence type="ECO:0000313" key="3">
    <source>
        <dbReference type="EMBL" id="CAA0821052.1"/>
    </source>
</evidence>
<name>A0A9N7MWC5_STRHE</name>
<keyword evidence="4" id="KW-1185">Reference proteome</keyword>
<feature type="chain" id="PRO_5040508643" evidence="2">
    <location>
        <begin position="27"/>
        <end position="109"/>
    </location>
</feature>
<dbReference type="Gene3D" id="3.40.50.1110">
    <property type="entry name" value="SGNH hydrolase"/>
    <property type="match status" value="1"/>
</dbReference>
<evidence type="ECO:0000256" key="1">
    <source>
        <dbReference type="ARBA" id="ARBA00008668"/>
    </source>
</evidence>
<gene>
    <name evidence="3" type="ORF">SHERM_19054</name>
</gene>
<dbReference type="EMBL" id="CACSLK010020742">
    <property type="protein sequence ID" value="CAA0821052.1"/>
    <property type="molecule type" value="Genomic_DNA"/>
</dbReference>
<proteinExistence type="inferred from homology"/>
<keyword evidence="2" id="KW-0732">Signal</keyword>
<dbReference type="PANTHER" id="PTHR22835:SF517">
    <property type="entry name" value="GDSL-LIKE LIPASE_ACYLHYDROLASE FAMILY PROTEIN, EXPRESSED"/>
    <property type="match status" value="1"/>
</dbReference>
<dbReference type="PANTHER" id="PTHR22835">
    <property type="entry name" value="ZINC FINGER FYVE DOMAIN CONTAINING PROTEIN"/>
    <property type="match status" value="1"/>
</dbReference>
<accession>A0A9N7MWC5</accession>
<sequence length="109" mass="12012">MAATAKSAVYLLLIMSCFCTLSMVKGNPLGICRFDKIFQLGDSISDTGNLIRERRVGPATVYARLPYGQDFFHRTPTGRCSNGLLMIDFIGIIYNVPLCSSLIFLVGRV</sequence>
<evidence type="ECO:0000313" key="4">
    <source>
        <dbReference type="Proteomes" id="UP001153555"/>
    </source>
</evidence>
<comment type="similarity">
    <text evidence="1">Belongs to the 'GDSL' lipolytic enzyme family.</text>
</comment>
<feature type="signal peptide" evidence="2">
    <location>
        <begin position="1"/>
        <end position="26"/>
    </location>
</feature>
<protein>
    <submittedName>
        <fullName evidence="3">GDSL esterase/lipase</fullName>
    </submittedName>
</protein>
<evidence type="ECO:0000256" key="2">
    <source>
        <dbReference type="SAM" id="SignalP"/>
    </source>
</evidence>
<dbReference type="InterPro" id="IPR036514">
    <property type="entry name" value="SGNH_hydro_sf"/>
</dbReference>
<dbReference type="PROSITE" id="PS51257">
    <property type="entry name" value="PROKAR_LIPOPROTEIN"/>
    <property type="match status" value="1"/>
</dbReference>
<dbReference type="OrthoDB" id="1600564at2759"/>
<organism evidence="3 4">
    <name type="scientific">Striga hermonthica</name>
    <name type="common">Purple witchweed</name>
    <name type="synonym">Buchnera hermonthica</name>
    <dbReference type="NCBI Taxonomy" id="68872"/>
    <lineage>
        <taxon>Eukaryota</taxon>
        <taxon>Viridiplantae</taxon>
        <taxon>Streptophyta</taxon>
        <taxon>Embryophyta</taxon>
        <taxon>Tracheophyta</taxon>
        <taxon>Spermatophyta</taxon>
        <taxon>Magnoliopsida</taxon>
        <taxon>eudicotyledons</taxon>
        <taxon>Gunneridae</taxon>
        <taxon>Pentapetalae</taxon>
        <taxon>asterids</taxon>
        <taxon>lamiids</taxon>
        <taxon>Lamiales</taxon>
        <taxon>Orobanchaceae</taxon>
        <taxon>Buchnereae</taxon>
        <taxon>Striga</taxon>
    </lineage>
</organism>
<comment type="caution">
    <text evidence="3">The sequence shown here is derived from an EMBL/GenBank/DDBJ whole genome shotgun (WGS) entry which is preliminary data.</text>
</comment>